<gene>
    <name evidence="1" type="ORF">N7468_002452</name>
</gene>
<evidence type="ECO:0000313" key="2">
    <source>
        <dbReference type="Proteomes" id="UP001150941"/>
    </source>
</evidence>
<sequence length="317" mass="34743">MKLEAQDPQDGAPSPIAHILVQCQLGLTVTRLDPAPEGAVDTSKAGLLKELVTEWLGSLPPAYRETDPDTRWDDQLLYIPLQRRQLHAIGYMTMFGPFKPYLTKVYDSSSTGADRASREAAVDVGLHLMTVSRRLFDQVFPINAKFHIVTFLIFDTAAFLCSAIIHDKDHSLPRHEEVFRSVRLACSLVKQLSPITKTAAICYPVLTKLANSLRKPAKKASPGPVASDSISQLDSLAGLTPESSTETISPDALGGSSESIAATDVFFPASLDFPVQAMLTPPITGVSDFSDMDIGQFDQIWDWQDLDLNFLPEMPVQ</sequence>
<keyword evidence="2" id="KW-1185">Reference proteome</keyword>
<reference evidence="1" key="2">
    <citation type="journal article" date="2023" name="IMA Fungus">
        <title>Comparative genomic study of the Penicillium genus elucidates a diverse pangenome and 15 lateral gene transfer events.</title>
        <authorList>
            <person name="Petersen C."/>
            <person name="Sorensen T."/>
            <person name="Nielsen M.R."/>
            <person name="Sondergaard T.E."/>
            <person name="Sorensen J.L."/>
            <person name="Fitzpatrick D.A."/>
            <person name="Frisvad J.C."/>
            <person name="Nielsen K.L."/>
        </authorList>
    </citation>
    <scope>NUCLEOTIDE SEQUENCE</scope>
    <source>
        <strain evidence="1">IBT 19713</strain>
    </source>
</reference>
<comment type="caution">
    <text evidence="1">The sequence shown here is derived from an EMBL/GenBank/DDBJ whole genome shotgun (WGS) entry which is preliminary data.</text>
</comment>
<protein>
    <submittedName>
        <fullName evidence="1">Uncharacterized protein</fullName>
    </submittedName>
</protein>
<dbReference type="AlphaFoldDB" id="A0A9W9PIS2"/>
<organism evidence="1 2">
    <name type="scientific">Penicillium chermesinum</name>
    <dbReference type="NCBI Taxonomy" id="63820"/>
    <lineage>
        <taxon>Eukaryota</taxon>
        <taxon>Fungi</taxon>
        <taxon>Dikarya</taxon>
        <taxon>Ascomycota</taxon>
        <taxon>Pezizomycotina</taxon>
        <taxon>Eurotiomycetes</taxon>
        <taxon>Eurotiomycetidae</taxon>
        <taxon>Eurotiales</taxon>
        <taxon>Aspergillaceae</taxon>
        <taxon>Penicillium</taxon>
    </lineage>
</organism>
<dbReference type="GeneID" id="83199052"/>
<reference evidence="1" key="1">
    <citation type="submission" date="2022-11" db="EMBL/GenBank/DDBJ databases">
        <authorList>
            <person name="Petersen C."/>
        </authorList>
    </citation>
    <scope>NUCLEOTIDE SEQUENCE</scope>
    <source>
        <strain evidence="1">IBT 19713</strain>
    </source>
</reference>
<evidence type="ECO:0000313" key="1">
    <source>
        <dbReference type="EMBL" id="KAJ5247469.1"/>
    </source>
</evidence>
<dbReference type="Proteomes" id="UP001150941">
    <property type="component" value="Unassembled WGS sequence"/>
</dbReference>
<name>A0A9W9PIS2_9EURO</name>
<dbReference type="OrthoDB" id="5344325at2759"/>
<accession>A0A9W9PIS2</accession>
<proteinExistence type="predicted"/>
<dbReference type="RefSeq" id="XP_058334890.1">
    <property type="nucleotide sequence ID" value="XM_058471749.1"/>
</dbReference>
<dbReference type="EMBL" id="JAPQKS010000002">
    <property type="protein sequence ID" value="KAJ5247469.1"/>
    <property type="molecule type" value="Genomic_DNA"/>
</dbReference>